<dbReference type="OrthoDB" id="9802264at2"/>
<evidence type="ECO:0000256" key="5">
    <source>
        <dbReference type="ARBA" id="ARBA00023136"/>
    </source>
</evidence>
<keyword evidence="1" id="KW-0813">Transport</keyword>
<dbReference type="InterPro" id="IPR027417">
    <property type="entry name" value="P-loop_NTPase"/>
</dbReference>
<dbReference type="SUPFAM" id="SSF50331">
    <property type="entry name" value="MOP-like"/>
    <property type="match status" value="1"/>
</dbReference>
<dbReference type="SMART" id="SM00382">
    <property type="entry name" value="AAA"/>
    <property type="match status" value="1"/>
</dbReference>
<evidence type="ECO:0000259" key="6">
    <source>
        <dbReference type="PROSITE" id="PS50893"/>
    </source>
</evidence>
<proteinExistence type="predicted"/>
<dbReference type="FunFam" id="3.40.50.300:FF:000042">
    <property type="entry name" value="Maltose/maltodextrin ABC transporter, ATP-binding protein"/>
    <property type="match status" value="1"/>
</dbReference>
<dbReference type="Gene3D" id="3.40.50.300">
    <property type="entry name" value="P-loop containing nucleotide triphosphate hydrolases"/>
    <property type="match status" value="1"/>
</dbReference>
<dbReference type="GO" id="GO:0005524">
    <property type="term" value="F:ATP binding"/>
    <property type="evidence" value="ECO:0007669"/>
    <property type="project" value="UniProtKB-KW"/>
</dbReference>
<keyword evidence="7" id="KW-0762">Sugar transport</keyword>
<evidence type="ECO:0000256" key="2">
    <source>
        <dbReference type="ARBA" id="ARBA00022475"/>
    </source>
</evidence>
<dbReference type="InterPro" id="IPR003439">
    <property type="entry name" value="ABC_transporter-like_ATP-bd"/>
</dbReference>
<dbReference type="InterPro" id="IPR008995">
    <property type="entry name" value="Mo/tungstate-bd_C_term_dom"/>
</dbReference>
<organism evidence="7 8">
    <name type="scientific">Dielma fastidiosa</name>
    <dbReference type="NCBI Taxonomy" id="1034346"/>
    <lineage>
        <taxon>Bacteria</taxon>
        <taxon>Bacillati</taxon>
        <taxon>Bacillota</taxon>
        <taxon>Erysipelotrichia</taxon>
        <taxon>Erysipelotrichales</taxon>
        <taxon>Erysipelotrichaceae</taxon>
        <taxon>Dielma</taxon>
    </lineage>
</organism>
<keyword evidence="8" id="KW-1185">Reference proteome</keyword>
<sequence length="351" mass="39363">MKIKIENLTKQFANHTAVCRFNAEIESGQLIALLGPSGCGKSTMLNMLSGILTPTEGSIFFADEDVTFTAPEKRGVGLVFQNYALYPHMSVLDNICFPLEIQKVPKAERTRRAIEMAKLVHVESMLERKPAQLSGGQQQRVAIARALVKKPRLLLLDEPLSNLDARLRIEMREEIRRIQQETKITTIFVTHDQEEAMSISDAILLMKDGVLQQMDQPQRLYDDPANCFVADFLGNPTINKLNAEVKDGILYVEGQPMTEIDTAELPQQRKLIFSCRAESIRLQKAAGGLRATLIQTYVIGKEMIAALQIGNSQIRAYMDSDEAMPAGLEVTLRFRDKGIFIFDEASGERYL</sequence>
<keyword evidence="2" id="KW-1003">Cell membrane</keyword>
<dbReference type="RefSeq" id="WP_022938157.1">
    <property type="nucleotide sequence ID" value="NZ_CABKRQ010000004.1"/>
</dbReference>
<dbReference type="GO" id="GO:0055052">
    <property type="term" value="C:ATP-binding cassette (ABC) transporter complex, substrate-binding subunit-containing"/>
    <property type="evidence" value="ECO:0007669"/>
    <property type="project" value="TreeGrafter"/>
</dbReference>
<dbReference type="Gene3D" id="2.40.50.100">
    <property type="match status" value="1"/>
</dbReference>
<comment type="caution">
    <text evidence="7">The sequence shown here is derived from an EMBL/GenBank/DDBJ whole genome shotgun (WGS) entry which is preliminary data.</text>
</comment>
<dbReference type="SUPFAM" id="SSF52540">
    <property type="entry name" value="P-loop containing nucleoside triphosphate hydrolases"/>
    <property type="match status" value="1"/>
</dbReference>
<dbReference type="InterPro" id="IPR003593">
    <property type="entry name" value="AAA+_ATPase"/>
</dbReference>
<dbReference type="InterPro" id="IPR017871">
    <property type="entry name" value="ABC_transporter-like_CS"/>
</dbReference>
<dbReference type="PROSITE" id="PS50893">
    <property type="entry name" value="ABC_TRANSPORTER_2"/>
    <property type="match status" value="1"/>
</dbReference>
<dbReference type="InterPro" id="IPR015853">
    <property type="entry name" value="ABC_transpr_FbpC"/>
</dbReference>
<dbReference type="PANTHER" id="PTHR43875:SF1">
    <property type="entry name" value="OSMOPROTECTIVE COMPOUNDS UPTAKE ATP-BINDING PROTEIN GGTA"/>
    <property type="match status" value="1"/>
</dbReference>
<reference evidence="7 8" key="1">
    <citation type="submission" date="2018-05" db="EMBL/GenBank/DDBJ databases">
        <title>Genomic Encyclopedia of Type Strains, Phase IV (KMG-IV): sequencing the most valuable type-strain genomes for metagenomic binning, comparative biology and taxonomic classification.</title>
        <authorList>
            <person name="Goeker M."/>
        </authorList>
    </citation>
    <scope>NUCLEOTIDE SEQUENCE [LARGE SCALE GENOMIC DNA]</scope>
    <source>
        <strain evidence="7 8">JC118</strain>
    </source>
</reference>
<evidence type="ECO:0000256" key="4">
    <source>
        <dbReference type="ARBA" id="ARBA00022840"/>
    </source>
</evidence>
<dbReference type="CDD" id="cd03259">
    <property type="entry name" value="ABC_Carb_Solutes_like"/>
    <property type="match status" value="1"/>
</dbReference>
<dbReference type="InterPro" id="IPR047641">
    <property type="entry name" value="ABC_transpr_MalK/UgpC-like"/>
</dbReference>
<dbReference type="EMBL" id="QJKH01000014">
    <property type="protein sequence ID" value="PXX76212.1"/>
    <property type="molecule type" value="Genomic_DNA"/>
</dbReference>
<dbReference type="Gene3D" id="2.40.50.140">
    <property type="entry name" value="Nucleic acid-binding proteins"/>
    <property type="match status" value="1"/>
</dbReference>
<evidence type="ECO:0000256" key="1">
    <source>
        <dbReference type="ARBA" id="ARBA00022448"/>
    </source>
</evidence>
<dbReference type="Proteomes" id="UP000247612">
    <property type="component" value="Unassembled WGS sequence"/>
</dbReference>
<dbReference type="InterPro" id="IPR012340">
    <property type="entry name" value="NA-bd_OB-fold"/>
</dbReference>
<evidence type="ECO:0000256" key="3">
    <source>
        <dbReference type="ARBA" id="ARBA00022741"/>
    </source>
</evidence>
<evidence type="ECO:0000313" key="8">
    <source>
        <dbReference type="Proteomes" id="UP000247612"/>
    </source>
</evidence>
<dbReference type="AlphaFoldDB" id="A0A318KU32"/>
<dbReference type="Pfam" id="PF00005">
    <property type="entry name" value="ABC_tran"/>
    <property type="match status" value="1"/>
</dbReference>
<dbReference type="PROSITE" id="PS00211">
    <property type="entry name" value="ABC_TRANSPORTER_1"/>
    <property type="match status" value="1"/>
</dbReference>
<dbReference type="STRING" id="1034346.GCA_000313565_01852"/>
<keyword evidence="4 7" id="KW-0067">ATP-binding</keyword>
<dbReference type="GO" id="GO:0015408">
    <property type="term" value="F:ABC-type ferric iron transporter activity"/>
    <property type="evidence" value="ECO:0007669"/>
    <property type="project" value="InterPro"/>
</dbReference>
<dbReference type="PANTHER" id="PTHR43875">
    <property type="entry name" value="MALTODEXTRIN IMPORT ATP-BINDING PROTEIN MSMX"/>
    <property type="match status" value="1"/>
</dbReference>
<name>A0A318KU32_9FIRM</name>
<evidence type="ECO:0000313" key="7">
    <source>
        <dbReference type="EMBL" id="PXX76212.1"/>
    </source>
</evidence>
<keyword evidence="3" id="KW-0547">Nucleotide-binding</keyword>
<keyword evidence="5" id="KW-0472">Membrane</keyword>
<accession>A0A318KU32</accession>
<gene>
    <name evidence="7" type="ORF">DES51_11467</name>
</gene>
<dbReference type="GO" id="GO:0016887">
    <property type="term" value="F:ATP hydrolysis activity"/>
    <property type="evidence" value="ECO:0007669"/>
    <property type="project" value="InterPro"/>
</dbReference>
<feature type="domain" description="ABC transporter" evidence="6">
    <location>
        <begin position="3"/>
        <end position="233"/>
    </location>
</feature>
<protein>
    <submittedName>
        <fullName evidence="7">Multiple sugar transport system ATP-binding protein</fullName>
    </submittedName>
</protein>